<dbReference type="EMBL" id="AZFU01000004">
    <property type="protein sequence ID" value="KRM06728.1"/>
    <property type="molecule type" value="Genomic_DNA"/>
</dbReference>
<organism evidence="1 2">
    <name type="scientific">Lactobacillus kitasatonis DSM 16761 = JCM 1039</name>
    <dbReference type="NCBI Taxonomy" id="1423767"/>
    <lineage>
        <taxon>Bacteria</taxon>
        <taxon>Bacillati</taxon>
        <taxon>Bacillota</taxon>
        <taxon>Bacilli</taxon>
        <taxon>Lactobacillales</taxon>
        <taxon>Lactobacillaceae</taxon>
        <taxon>Lactobacillus</taxon>
    </lineage>
</organism>
<comment type="caution">
    <text evidence="1">The sequence shown here is derived from an EMBL/GenBank/DDBJ whole genome shotgun (WGS) entry which is preliminary data.</text>
</comment>
<name>A0A0R1VLL0_9LACO</name>
<dbReference type="AlphaFoldDB" id="A0A0R1VLL0"/>
<gene>
    <name evidence="1" type="ORF">FC59_GL001645</name>
</gene>
<dbReference type="PATRIC" id="fig|1423767.3.peg.1706"/>
<proteinExistence type="predicted"/>
<sequence length="165" mass="19389">MDSREHSVEIREFKEYGLDKTAIKFNSLKLLDDYLGWPHSYSGGIIRKSRHDLIRNKFILHDLSEPHKWYIVWKFEGKIVATDKDIENFYTGHRYNRKVPGIVAHVPKMSRKELNQALERKKRRSALLIAIDEKYGGIENAEGTWELKELRDMIGATEYGRKKGN</sequence>
<evidence type="ECO:0000313" key="2">
    <source>
        <dbReference type="Proteomes" id="UP000051307"/>
    </source>
</evidence>
<dbReference type="RefSeq" id="WP_025014947.1">
    <property type="nucleotide sequence ID" value="NZ_AZFU01000004.1"/>
</dbReference>
<dbReference type="OrthoDB" id="10017452at2"/>
<evidence type="ECO:0000313" key="1">
    <source>
        <dbReference type="EMBL" id="KRM06728.1"/>
    </source>
</evidence>
<protein>
    <submittedName>
        <fullName evidence="1">Uncharacterized protein</fullName>
    </submittedName>
</protein>
<dbReference type="Proteomes" id="UP000051307">
    <property type="component" value="Unassembled WGS sequence"/>
</dbReference>
<reference evidence="1 2" key="1">
    <citation type="journal article" date="2015" name="Genome Announc.">
        <title>Expanding the biotechnology potential of lactobacilli through comparative genomics of 213 strains and associated genera.</title>
        <authorList>
            <person name="Sun Z."/>
            <person name="Harris H.M."/>
            <person name="McCann A."/>
            <person name="Guo C."/>
            <person name="Argimon S."/>
            <person name="Zhang W."/>
            <person name="Yang X."/>
            <person name="Jeffery I.B."/>
            <person name="Cooney J.C."/>
            <person name="Kagawa T.F."/>
            <person name="Liu W."/>
            <person name="Song Y."/>
            <person name="Salvetti E."/>
            <person name="Wrobel A."/>
            <person name="Rasinkangas P."/>
            <person name="Parkhill J."/>
            <person name="Rea M.C."/>
            <person name="O'Sullivan O."/>
            <person name="Ritari J."/>
            <person name="Douillard F.P."/>
            <person name="Paul Ross R."/>
            <person name="Yang R."/>
            <person name="Briner A.E."/>
            <person name="Felis G.E."/>
            <person name="de Vos W.M."/>
            <person name="Barrangou R."/>
            <person name="Klaenhammer T.R."/>
            <person name="Caufield P.W."/>
            <person name="Cui Y."/>
            <person name="Zhang H."/>
            <person name="O'Toole P.W."/>
        </authorList>
    </citation>
    <scope>NUCLEOTIDE SEQUENCE [LARGE SCALE GENOMIC DNA]</scope>
    <source>
        <strain evidence="1 2">DSM 16761</strain>
    </source>
</reference>
<accession>A0A0R1VLL0</accession>